<accession>A0ACC4D6W5</accession>
<dbReference type="EMBL" id="JBGNUJ010000013">
    <property type="protein sequence ID" value="KAL3951808.1"/>
    <property type="molecule type" value="Genomic_DNA"/>
</dbReference>
<evidence type="ECO:0000313" key="1">
    <source>
        <dbReference type="EMBL" id="KAL3951808.1"/>
    </source>
</evidence>
<sequence length="421" mass="47434">MATTYEQLTSLLREWRELGDDGARSALQFSPPLDTDNSQDPNLWMHTSGIDCLVQLIRHIVSHAVDVPKCIGMLLREEPGNPILFHAFQTLHHHEPWPNSAQIAAATARKVALLEQVADKNQGPSAHTFDDLCNTTLMNETFWSRHEMQLLAKILVKDPATRRWHSKDLSRSEHGSLGIIPWFAKEHPTLQSAVDRAFGAQNDAEGNTEEVLLARCSDVARVAYWPFERHPVAFSELYQFDMPLTPYAHAERFMNETGHVPTHWRVHYRLFAVVRHALHRRGVPLGPDYIRTYNNAGSHVEMAHAPTIFVDKTWSIERYEPGIRYTLVYLSRAPLVPAPVSELNNGHGSSPMFHEALPPFSRSMCFPSPSQMFSPTPRAPADDRQVGQATMANVTQGQQGGQLNDFNLFADQAASTTDRLL</sequence>
<name>A0ACC4D6W5_PURLI</name>
<proteinExistence type="predicted"/>
<protein>
    <submittedName>
        <fullName evidence="1">Uncharacterized protein</fullName>
    </submittedName>
</protein>
<reference evidence="1" key="1">
    <citation type="submission" date="2024-12" db="EMBL/GenBank/DDBJ databases">
        <title>Comparative genomics and development of molecular markers within Purpureocillium lilacinum and among Purpureocillium species.</title>
        <authorList>
            <person name="Yeh Z.-Y."/>
            <person name="Ni N.-T."/>
            <person name="Lo P.-H."/>
            <person name="Mushyakhwo K."/>
            <person name="Lin C.-F."/>
            <person name="Nai Y.-S."/>
        </authorList>
    </citation>
    <scope>NUCLEOTIDE SEQUENCE</scope>
    <source>
        <strain evidence="1">NCHU-NPUST-175</strain>
    </source>
</reference>
<keyword evidence="2" id="KW-1185">Reference proteome</keyword>
<gene>
    <name evidence="1" type="ORF">ACCO45_013525</name>
</gene>
<dbReference type="Proteomes" id="UP001638806">
    <property type="component" value="Unassembled WGS sequence"/>
</dbReference>
<comment type="caution">
    <text evidence="1">The sequence shown here is derived from an EMBL/GenBank/DDBJ whole genome shotgun (WGS) entry which is preliminary data.</text>
</comment>
<evidence type="ECO:0000313" key="2">
    <source>
        <dbReference type="Proteomes" id="UP001638806"/>
    </source>
</evidence>
<organism evidence="1 2">
    <name type="scientific">Purpureocillium lilacinum</name>
    <name type="common">Paecilomyces lilacinus</name>
    <dbReference type="NCBI Taxonomy" id="33203"/>
    <lineage>
        <taxon>Eukaryota</taxon>
        <taxon>Fungi</taxon>
        <taxon>Dikarya</taxon>
        <taxon>Ascomycota</taxon>
        <taxon>Pezizomycotina</taxon>
        <taxon>Sordariomycetes</taxon>
        <taxon>Hypocreomycetidae</taxon>
        <taxon>Hypocreales</taxon>
        <taxon>Ophiocordycipitaceae</taxon>
        <taxon>Purpureocillium</taxon>
    </lineage>
</organism>